<keyword evidence="2 4" id="KW-0240">DNA-directed RNA polymerase</keyword>
<dbReference type="PANTHER" id="PTHR12709">
    <property type="entry name" value="DNA-DIRECTED RNA POLYMERASE II, III"/>
    <property type="match status" value="1"/>
</dbReference>
<name>A0ABD2YL58_9GENT</name>
<dbReference type="GO" id="GO:0000428">
    <property type="term" value="C:DNA-directed RNA polymerase complex"/>
    <property type="evidence" value="ECO:0007669"/>
    <property type="project" value="UniProtKB-KW"/>
</dbReference>
<dbReference type="SUPFAM" id="SSF50249">
    <property type="entry name" value="Nucleic acid-binding proteins"/>
    <property type="match status" value="1"/>
</dbReference>
<dbReference type="InterPro" id="IPR036898">
    <property type="entry name" value="RNA_pol_Rpb7-like_N_sf"/>
</dbReference>
<evidence type="ECO:0000256" key="4">
    <source>
        <dbReference type="RuleBase" id="RU369086"/>
    </source>
</evidence>
<dbReference type="PANTHER" id="PTHR12709:SF6">
    <property type="entry name" value="DNA-DIRECTED RNA POLYMERASE SUBUNIT 7-LIKE PROTEIN"/>
    <property type="match status" value="1"/>
</dbReference>
<keyword evidence="3 4" id="KW-0804">Transcription</keyword>
<evidence type="ECO:0000256" key="2">
    <source>
        <dbReference type="ARBA" id="ARBA00022478"/>
    </source>
</evidence>
<evidence type="ECO:0000313" key="5">
    <source>
        <dbReference type="EMBL" id="KAL3507713.1"/>
    </source>
</evidence>
<dbReference type="Proteomes" id="UP001630127">
    <property type="component" value="Unassembled WGS sequence"/>
</dbReference>
<comment type="caution">
    <text evidence="5">The sequence shown here is derived from an EMBL/GenBank/DDBJ whole genome shotgun (WGS) entry which is preliminary data.</text>
</comment>
<gene>
    <name evidence="5" type="ORF">ACH5RR_033095</name>
</gene>
<reference evidence="5 6" key="1">
    <citation type="submission" date="2024-11" db="EMBL/GenBank/DDBJ databases">
        <title>A near-complete genome assembly of Cinchona calisaya.</title>
        <authorList>
            <person name="Lian D.C."/>
            <person name="Zhao X.W."/>
            <person name="Wei L."/>
        </authorList>
    </citation>
    <scope>NUCLEOTIDE SEQUENCE [LARGE SCALE GENOMIC DNA]</scope>
    <source>
        <tissue evidence="5">Nenye</tissue>
    </source>
</reference>
<organism evidence="5 6">
    <name type="scientific">Cinchona calisaya</name>
    <dbReference type="NCBI Taxonomy" id="153742"/>
    <lineage>
        <taxon>Eukaryota</taxon>
        <taxon>Viridiplantae</taxon>
        <taxon>Streptophyta</taxon>
        <taxon>Embryophyta</taxon>
        <taxon>Tracheophyta</taxon>
        <taxon>Spermatophyta</taxon>
        <taxon>Magnoliopsida</taxon>
        <taxon>eudicotyledons</taxon>
        <taxon>Gunneridae</taxon>
        <taxon>Pentapetalae</taxon>
        <taxon>asterids</taxon>
        <taxon>lamiids</taxon>
        <taxon>Gentianales</taxon>
        <taxon>Rubiaceae</taxon>
        <taxon>Cinchonoideae</taxon>
        <taxon>Cinchoneae</taxon>
        <taxon>Cinchona</taxon>
    </lineage>
</organism>
<dbReference type="InterPro" id="IPR012340">
    <property type="entry name" value="NA-bd_OB-fold"/>
</dbReference>
<dbReference type="AlphaFoldDB" id="A0ABD2YL58"/>
<evidence type="ECO:0000313" key="6">
    <source>
        <dbReference type="Proteomes" id="UP001630127"/>
    </source>
</evidence>
<sequence length="190" mass="21211">MLRVVEGVSEVAVPVESLDKVGLVTKSQIATRLLYQLSSFRATEECGYFLAVTELRSIGRGSPDELTKSVYFPVNFCCRTFIPKKGEVMVGTVYSVQDRGVFLNCGPMRFIYLSQLKMPNYSFVDGVNPFFLSNDLSRIEKDCAIRFMVVAVRWKNMAREFHILATIEDASLGPIQLAGSDAMDLQNLSA</sequence>
<comment type="function">
    <text evidence="4">DNA-dependent RNA polymerase which catalyzes the transcription of DNA into RNA using the four ribonucleoside triphosphates as substrates.</text>
</comment>
<dbReference type="InterPro" id="IPR045113">
    <property type="entry name" value="Rpb7-like"/>
</dbReference>
<dbReference type="EMBL" id="JBJUIK010000013">
    <property type="protein sequence ID" value="KAL3507713.1"/>
    <property type="molecule type" value="Genomic_DNA"/>
</dbReference>
<dbReference type="Gene3D" id="3.30.1490.120">
    <property type="entry name" value="RNA polymerase Rpb7-like, N-terminal domain"/>
    <property type="match status" value="1"/>
</dbReference>
<proteinExistence type="predicted"/>
<keyword evidence="4" id="KW-0539">Nucleus</keyword>
<dbReference type="GO" id="GO:0005634">
    <property type="term" value="C:nucleus"/>
    <property type="evidence" value="ECO:0007669"/>
    <property type="project" value="UniProtKB-SubCell"/>
</dbReference>
<protein>
    <recommendedName>
        <fullName evidence="4">DNA-directed RNA polymerase subunit</fullName>
    </recommendedName>
</protein>
<evidence type="ECO:0000256" key="3">
    <source>
        <dbReference type="ARBA" id="ARBA00023163"/>
    </source>
</evidence>
<accession>A0ABD2YL58</accession>
<keyword evidence="6" id="KW-1185">Reference proteome</keyword>
<dbReference type="GO" id="GO:0006352">
    <property type="term" value="P:DNA-templated transcription initiation"/>
    <property type="evidence" value="ECO:0007669"/>
    <property type="project" value="UniProtKB-UniRule"/>
</dbReference>
<comment type="subcellular location">
    <subcellularLocation>
        <location evidence="1 4">Nucleus</location>
    </subcellularLocation>
</comment>
<evidence type="ECO:0000256" key="1">
    <source>
        <dbReference type="ARBA" id="ARBA00004123"/>
    </source>
</evidence>
<dbReference type="Gene3D" id="2.40.50.140">
    <property type="entry name" value="Nucleic acid-binding proteins"/>
    <property type="match status" value="1"/>
</dbReference>